<organism evidence="8 9">
    <name type="scientific">Chitinophaga ginsengisoli</name>
    <dbReference type="NCBI Taxonomy" id="363837"/>
    <lineage>
        <taxon>Bacteria</taxon>
        <taxon>Pseudomonadati</taxon>
        <taxon>Bacteroidota</taxon>
        <taxon>Chitinophagia</taxon>
        <taxon>Chitinophagales</taxon>
        <taxon>Chitinophagaceae</taxon>
        <taxon>Chitinophaga</taxon>
    </lineage>
</organism>
<name>A0A2P8GQ74_9BACT</name>
<dbReference type="GO" id="GO:0016987">
    <property type="term" value="F:sigma factor activity"/>
    <property type="evidence" value="ECO:0007669"/>
    <property type="project" value="UniProtKB-KW"/>
</dbReference>
<dbReference type="InterPro" id="IPR013325">
    <property type="entry name" value="RNA_pol_sigma_r2"/>
</dbReference>
<dbReference type="InterPro" id="IPR036388">
    <property type="entry name" value="WH-like_DNA-bd_sf"/>
</dbReference>
<proteinExistence type="inferred from homology"/>
<dbReference type="Pfam" id="PF04542">
    <property type="entry name" value="Sigma70_r2"/>
    <property type="match status" value="1"/>
</dbReference>
<evidence type="ECO:0000256" key="5">
    <source>
        <dbReference type="ARBA" id="ARBA00023163"/>
    </source>
</evidence>
<dbReference type="NCBIfam" id="TIGR02937">
    <property type="entry name" value="sigma70-ECF"/>
    <property type="match status" value="1"/>
</dbReference>
<feature type="domain" description="RNA polymerase sigma factor 70 region 4 type 2" evidence="7">
    <location>
        <begin position="122"/>
        <end position="174"/>
    </location>
</feature>
<keyword evidence="4" id="KW-0238">DNA-binding</keyword>
<sequence>MNDVLGSDNERLLERLKLDDESAFERIVELYRPMVYYHAYNRLKRGEEARDLVQDIFVKVWKIRHRLPDYTCIKNLLLFLTKQHVIDLRRHWEVEKKSRDRLLKEASYIDGDKFLDNRTLGRQLAAAINSLPPKQQNVFRLIMFENKSHHEIVESLSLKPQTVKNTMSKALAALREKLAFIKKS</sequence>
<dbReference type="SUPFAM" id="SSF88946">
    <property type="entry name" value="Sigma2 domain of RNA polymerase sigma factors"/>
    <property type="match status" value="1"/>
</dbReference>
<comment type="similarity">
    <text evidence="1">Belongs to the sigma-70 factor family. ECF subfamily.</text>
</comment>
<evidence type="ECO:0000256" key="1">
    <source>
        <dbReference type="ARBA" id="ARBA00010641"/>
    </source>
</evidence>
<gene>
    <name evidence="8" type="ORF">CLV42_101874</name>
</gene>
<dbReference type="GO" id="GO:0003677">
    <property type="term" value="F:DNA binding"/>
    <property type="evidence" value="ECO:0007669"/>
    <property type="project" value="UniProtKB-KW"/>
</dbReference>
<dbReference type="InterPro" id="IPR039425">
    <property type="entry name" value="RNA_pol_sigma-70-like"/>
</dbReference>
<dbReference type="Gene3D" id="1.10.1740.10">
    <property type="match status" value="1"/>
</dbReference>
<evidence type="ECO:0000313" key="9">
    <source>
        <dbReference type="Proteomes" id="UP000240978"/>
    </source>
</evidence>
<dbReference type="InterPro" id="IPR013324">
    <property type="entry name" value="RNA_pol_sigma_r3/r4-like"/>
</dbReference>
<dbReference type="EMBL" id="PYGK01000001">
    <property type="protein sequence ID" value="PSL36105.1"/>
    <property type="molecule type" value="Genomic_DNA"/>
</dbReference>
<keyword evidence="9" id="KW-1185">Reference proteome</keyword>
<dbReference type="InterPro" id="IPR013249">
    <property type="entry name" value="RNA_pol_sigma70_r4_t2"/>
</dbReference>
<dbReference type="GO" id="GO:0006352">
    <property type="term" value="P:DNA-templated transcription initiation"/>
    <property type="evidence" value="ECO:0007669"/>
    <property type="project" value="InterPro"/>
</dbReference>
<keyword evidence="2" id="KW-0805">Transcription regulation</keyword>
<dbReference type="Proteomes" id="UP000240978">
    <property type="component" value="Unassembled WGS sequence"/>
</dbReference>
<protein>
    <submittedName>
        <fullName evidence="8">RNA polymerase sigma-70 factor (ECF subfamily)</fullName>
    </submittedName>
</protein>
<dbReference type="SUPFAM" id="SSF88659">
    <property type="entry name" value="Sigma3 and sigma4 domains of RNA polymerase sigma factors"/>
    <property type="match status" value="1"/>
</dbReference>
<dbReference type="RefSeq" id="WP_106600622.1">
    <property type="nucleotide sequence ID" value="NZ_PYGK01000001.1"/>
</dbReference>
<comment type="caution">
    <text evidence="8">The sequence shown here is derived from an EMBL/GenBank/DDBJ whole genome shotgun (WGS) entry which is preliminary data.</text>
</comment>
<dbReference type="Pfam" id="PF08281">
    <property type="entry name" value="Sigma70_r4_2"/>
    <property type="match status" value="1"/>
</dbReference>
<accession>A0A2P8GQ74</accession>
<evidence type="ECO:0000259" key="6">
    <source>
        <dbReference type="Pfam" id="PF04542"/>
    </source>
</evidence>
<dbReference type="AlphaFoldDB" id="A0A2P8GQ74"/>
<evidence type="ECO:0000256" key="3">
    <source>
        <dbReference type="ARBA" id="ARBA00023082"/>
    </source>
</evidence>
<keyword evidence="5" id="KW-0804">Transcription</keyword>
<feature type="domain" description="RNA polymerase sigma-70 region 2" evidence="6">
    <location>
        <begin position="28"/>
        <end position="67"/>
    </location>
</feature>
<evidence type="ECO:0000256" key="2">
    <source>
        <dbReference type="ARBA" id="ARBA00023015"/>
    </source>
</evidence>
<dbReference type="InterPro" id="IPR014284">
    <property type="entry name" value="RNA_pol_sigma-70_dom"/>
</dbReference>
<evidence type="ECO:0000313" key="8">
    <source>
        <dbReference type="EMBL" id="PSL36105.1"/>
    </source>
</evidence>
<evidence type="ECO:0000259" key="7">
    <source>
        <dbReference type="Pfam" id="PF08281"/>
    </source>
</evidence>
<dbReference type="PANTHER" id="PTHR43133">
    <property type="entry name" value="RNA POLYMERASE ECF-TYPE SIGMA FACTO"/>
    <property type="match status" value="1"/>
</dbReference>
<evidence type="ECO:0000256" key="4">
    <source>
        <dbReference type="ARBA" id="ARBA00023125"/>
    </source>
</evidence>
<keyword evidence="3" id="KW-0731">Sigma factor</keyword>
<reference evidence="8 9" key="1">
    <citation type="submission" date="2018-03" db="EMBL/GenBank/DDBJ databases">
        <title>Genomic Encyclopedia of Archaeal and Bacterial Type Strains, Phase II (KMG-II): from individual species to whole genera.</title>
        <authorList>
            <person name="Goeker M."/>
        </authorList>
    </citation>
    <scope>NUCLEOTIDE SEQUENCE [LARGE SCALE GENOMIC DNA]</scope>
    <source>
        <strain evidence="8 9">DSM 18107</strain>
    </source>
</reference>
<dbReference type="PANTHER" id="PTHR43133:SF8">
    <property type="entry name" value="RNA POLYMERASE SIGMA FACTOR HI_1459-RELATED"/>
    <property type="match status" value="1"/>
</dbReference>
<dbReference type="OrthoDB" id="795989at2"/>
<dbReference type="InterPro" id="IPR007627">
    <property type="entry name" value="RNA_pol_sigma70_r2"/>
</dbReference>
<dbReference type="Gene3D" id="1.10.10.10">
    <property type="entry name" value="Winged helix-like DNA-binding domain superfamily/Winged helix DNA-binding domain"/>
    <property type="match status" value="1"/>
</dbReference>